<evidence type="ECO:0000313" key="3">
    <source>
        <dbReference type="EMBL" id="KAG0292643.1"/>
    </source>
</evidence>
<dbReference type="Proteomes" id="UP000823405">
    <property type="component" value="Unassembled WGS sequence"/>
</dbReference>
<feature type="coiled-coil region" evidence="1">
    <location>
        <begin position="896"/>
        <end position="994"/>
    </location>
</feature>
<comment type="caution">
    <text evidence="3">The sequence shown here is derived from an EMBL/GenBank/DDBJ whole genome shotgun (WGS) entry which is preliminary data.</text>
</comment>
<feature type="coiled-coil region" evidence="1">
    <location>
        <begin position="1488"/>
        <end position="1524"/>
    </location>
</feature>
<feature type="region of interest" description="Disordered" evidence="2">
    <location>
        <begin position="101"/>
        <end position="134"/>
    </location>
</feature>
<evidence type="ECO:0000256" key="2">
    <source>
        <dbReference type="SAM" id="MobiDB-lite"/>
    </source>
</evidence>
<feature type="compositionally biased region" description="Polar residues" evidence="2">
    <location>
        <begin position="53"/>
        <end position="64"/>
    </location>
</feature>
<feature type="coiled-coil region" evidence="1">
    <location>
        <begin position="294"/>
        <end position="398"/>
    </location>
</feature>
<organism evidence="3 4">
    <name type="scientific">Linnemannia gamsii</name>
    <dbReference type="NCBI Taxonomy" id="64522"/>
    <lineage>
        <taxon>Eukaryota</taxon>
        <taxon>Fungi</taxon>
        <taxon>Fungi incertae sedis</taxon>
        <taxon>Mucoromycota</taxon>
        <taxon>Mortierellomycotina</taxon>
        <taxon>Mortierellomycetes</taxon>
        <taxon>Mortierellales</taxon>
        <taxon>Mortierellaceae</taxon>
        <taxon>Linnemannia</taxon>
    </lineage>
</organism>
<dbReference type="Gene3D" id="1.10.287.1490">
    <property type="match status" value="2"/>
</dbReference>
<feature type="region of interest" description="Disordered" evidence="2">
    <location>
        <begin position="1588"/>
        <end position="1622"/>
    </location>
</feature>
<feature type="coiled-coil region" evidence="1">
    <location>
        <begin position="712"/>
        <end position="864"/>
    </location>
</feature>
<feature type="compositionally biased region" description="Basic and acidic residues" evidence="2">
    <location>
        <begin position="117"/>
        <end position="134"/>
    </location>
</feature>
<feature type="compositionally biased region" description="Basic and acidic residues" evidence="2">
    <location>
        <begin position="73"/>
        <end position="85"/>
    </location>
</feature>
<feature type="region of interest" description="Disordered" evidence="2">
    <location>
        <begin position="31"/>
        <end position="85"/>
    </location>
</feature>
<dbReference type="GO" id="GO:0005856">
    <property type="term" value="C:cytoskeleton"/>
    <property type="evidence" value="ECO:0007669"/>
    <property type="project" value="TreeGrafter"/>
</dbReference>
<dbReference type="PANTHER" id="PTHR47357:SF1">
    <property type="entry name" value="SPINDLE POLE BODY COMPONENT 110"/>
    <property type="match status" value="1"/>
</dbReference>
<accession>A0A9P6QRX4</accession>
<feature type="coiled-coil region" evidence="1">
    <location>
        <begin position="1164"/>
        <end position="1272"/>
    </location>
</feature>
<feature type="coiled-coil region" evidence="1">
    <location>
        <begin position="1347"/>
        <end position="1388"/>
    </location>
</feature>
<sequence>MVYATRSGVINKDTSTTTIRTIKEPISTKHISLSLSKRTPSSISKKSNNTTTAPSSKTHTISTNDGHRRHLKDGKQHHTIEEDGQDRHHIWYRDFSENEDLAHQNNHSHKSAPSSRSRSDRRESLHSEDGDTTIHRVRHLSRSDVAAALRKGTPASHGAVPKTQVDHHHIRYISDDDSSAMDVDRYSRRHATVSNRSGGSSDEGTHHSRHRRGLRSGASRTSSSTVLTNHSSKSTSGKDTSLTETTQSITPLHFVNSTVLNRAGQHAVTNHYKGSDNTRTTTTTTTTHSNAEILAEQRQRLERHEAATRRITQKSLIDREMARDAILSLDHDVILLQKLLQEKEDALRAAEARATEFQQVTIRTETLTREIHDLEITIHDLRTNLHTKEKALKESQQQHATDRLEGQKQQKLLEHEISKLNVSLKAKEHVQEQSLHLQKDLDETNKQRAQLMAQIREISESLKEKETDLMGAQSTIKRLECSNRAHAEETHRLADELELLKKRLASHEYELKDCHSKIKTLEGAQEKVHTLNLHIKALRDQISERDANIRNLEKDNKALDAHSIRADKLMDELRILKHDLAEREGQLSQAMKSVKSLTTYKERALALEDEVKDLRDQVNVQEKHLTYLEDALMAHEDCAIEAQKLQDQIDMLENLLHEKEGEVAKLQKANKGLAIKDTKIETLQREIQTILHEMETKAQVTLTVQERAEHDLAKVSSTASTLRAEVEGLRQQLKGKNRELKHADKTVDELKDEKDRNMHLTVEIAKLEKIIADKDRRVNDLEKIAESMKAHADRADRLEDEVKELQRDVRHGKKTADRAAKDMAAVSSTANTLRVEVESLREHLHEKEKELAHTDKIAKELQNKTRHVKELLTKINGLETSQQHYVMRSHKAEDMSKGLETDIKALETRIGELQHQLKEKETGLQAALDKVNKHHDSTLLRLEESRTVVTNLKKQLKDAEKDASQQLRARDDQIRALKNEIKEWENHEEGWVNKTTDLTLEIEKGTDLVRHKDKAIHDLKYKMGEHNLEIGRLNDAINLARDELHEDRKRRASEIEDKVAEKTHHFHQDKAVLKKTIYNLEDDIKHLQKKIRLDHDHALLERHLGEQIRELAMWKQNSVAQTKEWETTVSNLEHEKELQVGILTRYERQIHSLQKQVDDADAWRLKAIEQAEKLTAMIGRLEKELNILKSTLAHHDTNDAELNERIHSMTIQIETLETSRDELHREARAKDTQIADLEERLHDEISSYKARLTDTRRELAAKDKKIDVLNARVAEFARETADLESCVAQDKDSMATMESTLDKLRNTLAAQMGKYKILDNKYQAALSTQADQDKQLYKLEKTLDRVMAEDTDKVKILESKSRHLEKELERALKRVDILQMELHNVTRQYHDTLASLEESKVKMAKMVPAEKASHDAARIHSGEKEVSKLSSKIVDLKAQVDRMSKDQAARDSAWALTENGYKDRIHLLTKSQTNLELRLRDAQNARDLEKAAHDQDLLRAKREKEKQEEMIQSLRRTQKQIQKEFSTMETRMRREMSAAKDLTDLLGKLKASIKRDSEAELRSLDELEKELKSRESVVEETISITRSRMDSGAFLESSERSSNNMMSSSSHTSAGFRNIAAH</sequence>
<keyword evidence="1" id="KW-0175">Coiled coil</keyword>
<protein>
    <submittedName>
        <fullName evidence="3">Uncharacterized protein</fullName>
    </submittedName>
</protein>
<dbReference type="EMBL" id="JAAAIN010002487">
    <property type="protein sequence ID" value="KAG0292643.1"/>
    <property type="molecule type" value="Genomic_DNA"/>
</dbReference>
<reference evidence="3" key="1">
    <citation type="journal article" date="2020" name="Fungal Divers.">
        <title>Resolving the Mortierellaceae phylogeny through synthesis of multi-gene phylogenetics and phylogenomics.</title>
        <authorList>
            <person name="Vandepol N."/>
            <person name="Liber J."/>
            <person name="Desiro A."/>
            <person name="Na H."/>
            <person name="Kennedy M."/>
            <person name="Barry K."/>
            <person name="Grigoriev I.V."/>
            <person name="Miller A.N."/>
            <person name="O'Donnell K."/>
            <person name="Stajich J.E."/>
            <person name="Bonito G."/>
        </authorList>
    </citation>
    <scope>NUCLEOTIDE SEQUENCE</scope>
    <source>
        <strain evidence="3">NVP60</strain>
    </source>
</reference>
<dbReference type="PANTHER" id="PTHR47357">
    <property type="entry name" value="COP1-INTERACTIVE PROTEIN 1"/>
    <property type="match status" value="1"/>
</dbReference>
<evidence type="ECO:0000313" key="4">
    <source>
        <dbReference type="Proteomes" id="UP000823405"/>
    </source>
</evidence>
<name>A0A9P6QRX4_9FUNG</name>
<keyword evidence="4" id="KW-1185">Reference proteome</keyword>
<feature type="region of interest" description="Disordered" evidence="2">
    <location>
        <begin position="190"/>
        <end position="244"/>
    </location>
</feature>
<feature type="compositionally biased region" description="Polar residues" evidence="2">
    <location>
        <begin position="192"/>
        <end position="202"/>
    </location>
</feature>
<feature type="coiled-coil region" evidence="1">
    <location>
        <begin position="521"/>
        <end position="686"/>
    </location>
</feature>
<gene>
    <name evidence="3" type="ORF">BGZ97_005532</name>
</gene>
<dbReference type="GO" id="GO:0005200">
    <property type="term" value="F:structural constituent of cytoskeleton"/>
    <property type="evidence" value="ECO:0007669"/>
    <property type="project" value="TreeGrafter"/>
</dbReference>
<feature type="coiled-coil region" evidence="1">
    <location>
        <begin position="427"/>
        <end position="482"/>
    </location>
</feature>
<proteinExistence type="predicted"/>
<dbReference type="OrthoDB" id="416344at2759"/>
<feature type="compositionally biased region" description="Low complexity" evidence="2">
    <location>
        <begin position="39"/>
        <end position="52"/>
    </location>
</feature>
<feature type="compositionally biased region" description="Polar residues" evidence="2">
    <location>
        <begin position="221"/>
        <end position="244"/>
    </location>
</feature>
<feature type="compositionally biased region" description="Low complexity" evidence="2">
    <location>
        <begin position="1600"/>
        <end position="1610"/>
    </location>
</feature>
<dbReference type="SUPFAM" id="SSF57997">
    <property type="entry name" value="Tropomyosin"/>
    <property type="match status" value="1"/>
</dbReference>
<evidence type="ECO:0000256" key="1">
    <source>
        <dbReference type="SAM" id="Coils"/>
    </source>
</evidence>